<dbReference type="SUPFAM" id="SSF49344">
    <property type="entry name" value="CBD9-like"/>
    <property type="match status" value="1"/>
</dbReference>
<dbReference type="Proteomes" id="UP001595378">
    <property type="component" value="Unassembled WGS sequence"/>
</dbReference>
<protein>
    <submittedName>
        <fullName evidence="1">DOMON-like domain-containing protein</fullName>
    </submittedName>
</protein>
<proteinExistence type="predicted"/>
<accession>A0ABV7ECA5</accession>
<comment type="caution">
    <text evidence="1">The sequence shown here is derived from an EMBL/GenBank/DDBJ whole genome shotgun (WGS) entry which is preliminary data.</text>
</comment>
<dbReference type="RefSeq" id="WP_336917308.1">
    <property type="nucleotide sequence ID" value="NZ_JBANRN010000001.1"/>
</dbReference>
<reference evidence="2" key="1">
    <citation type="journal article" date="2019" name="Int. J. Syst. Evol. Microbiol.">
        <title>The Global Catalogue of Microorganisms (GCM) 10K type strain sequencing project: providing services to taxonomists for standard genome sequencing and annotation.</title>
        <authorList>
            <consortium name="The Broad Institute Genomics Platform"/>
            <consortium name="The Broad Institute Genome Sequencing Center for Infectious Disease"/>
            <person name="Wu L."/>
            <person name="Ma J."/>
        </authorList>
    </citation>
    <scope>NUCLEOTIDE SEQUENCE [LARGE SCALE GENOMIC DNA]</scope>
    <source>
        <strain evidence="2">KCTC 52606</strain>
    </source>
</reference>
<keyword evidence="2" id="KW-1185">Reference proteome</keyword>
<evidence type="ECO:0000313" key="1">
    <source>
        <dbReference type="EMBL" id="MFC3099478.1"/>
    </source>
</evidence>
<evidence type="ECO:0000313" key="2">
    <source>
        <dbReference type="Proteomes" id="UP001595378"/>
    </source>
</evidence>
<dbReference type="Gene3D" id="2.60.40.1190">
    <property type="match status" value="1"/>
</dbReference>
<dbReference type="EMBL" id="JBHRSU010000001">
    <property type="protein sequence ID" value="MFC3099478.1"/>
    <property type="molecule type" value="Genomic_DNA"/>
</dbReference>
<name>A0ABV7ECA5_9SPHN</name>
<dbReference type="CDD" id="cd09627">
    <property type="entry name" value="DOMON_murB_like"/>
    <property type="match status" value="1"/>
</dbReference>
<organism evidence="1 2">
    <name type="scientific">Alteraurantiacibacter lauratis</name>
    <dbReference type="NCBI Taxonomy" id="2054627"/>
    <lineage>
        <taxon>Bacteria</taxon>
        <taxon>Pseudomonadati</taxon>
        <taxon>Pseudomonadota</taxon>
        <taxon>Alphaproteobacteria</taxon>
        <taxon>Sphingomonadales</taxon>
        <taxon>Erythrobacteraceae</taxon>
        <taxon>Alteraurantiacibacter</taxon>
    </lineage>
</organism>
<gene>
    <name evidence="1" type="ORF">ACFODK_01060</name>
</gene>
<sequence length="184" mass="20383">MQTHHLSCHRAHAPLSVTAVEVRWGLVGSWLQLRWRVEGAARVIVPPFAGRVRRDGLWQTTCFEMFVRPEGRQTYAEYNFSPSEAYAAYDFAGWREGMAERAISHAPVITPRRAAGVLIVDVAIPLADLPPLPAALSLTCVIEEEGDSKTFWAMDHGESAQPDFHQPACFAAALAAPECDEIRN</sequence>